<keyword evidence="2" id="KW-1185">Reference proteome</keyword>
<evidence type="ECO:0000313" key="1">
    <source>
        <dbReference type="EMBL" id="OLP91422.1"/>
    </source>
</evidence>
<sequence>MSRPSQLHQVKLKTKEPLFISLVRWKPDAEWSRLLKLGSAELTCFGGTGRLKSLLKSDTLAKELHSRREGTYLGVAPDLDLEGCSMAFTIFMPIFAMNTGGSEMQLLAIMGPLLDRRLGRTRHADGSAFIVVQLASGKSFVCISVDEVCPEAWEKRDLKIQPSRELSLQLRLLGKKALDFQVPDTSLCTFCLGIPASFEIQVHWMPQAPCNNASAARLLCSRAGADDGQAWELPVLLYMVDAVRRAGAVSDTAHSSSSLSATLCLLCPLRRGVPVDGALEADVSKVHVVVPK</sequence>
<proteinExistence type="predicted"/>
<dbReference type="AlphaFoldDB" id="A0A1Q9D887"/>
<accession>A0A1Q9D887</accession>
<name>A0A1Q9D887_SYMMI</name>
<evidence type="ECO:0000313" key="2">
    <source>
        <dbReference type="Proteomes" id="UP000186817"/>
    </source>
</evidence>
<dbReference type="Proteomes" id="UP000186817">
    <property type="component" value="Unassembled WGS sequence"/>
</dbReference>
<reference evidence="1 2" key="1">
    <citation type="submission" date="2016-02" db="EMBL/GenBank/DDBJ databases">
        <title>Genome analysis of coral dinoflagellate symbionts highlights evolutionary adaptations to a symbiotic lifestyle.</title>
        <authorList>
            <person name="Aranda M."/>
            <person name="Li Y."/>
            <person name="Liew Y.J."/>
            <person name="Baumgarten S."/>
            <person name="Simakov O."/>
            <person name="Wilson M."/>
            <person name="Piel J."/>
            <person name="Ashoor H."/>
            <person name="Bougouffa S."/>
            <person name="Bajic V.B."/>
            <person name="Ryu T."/>
            <person name="Ravasi T."/>
            <person name="Bayer T."/>
            <person name="Micklem G."/>
            <person name="Kim H."/>
            <person name="Bhak J."/>
            <person name="Lajeunesse T.C."/>
            <person name="Voolstra C.R."/>
        </authorList>
    </citation>
    <scope>NUCLEOTIDE SEQUENCE [LARGE SCALE GENOMIC DNA]</scope>
    <source>
        <strain evidence="1 2">CCMP2467</strain>
    </source>
</reference>
<gene>
    <name evidence="1" type="ORF">AK812_SmicGene26915</name>
</gene>
<organism evidence="1 2">
    <name type="scientific">Symbiodinium microadriaticum</name>
    <name type="common">Dinoflagellate</name>
    <name type="synonym">Zooxanthella microadriatica</name>
    <dbReference type="NCBI Taxonomy" id="2951"/>
    <lineage>
        <taxon>Eukaryota</taxon>
        <taxon>Sar</taxon>
        <taxon>Alveolata</taxon>
        <taxon>Dinophyceae</taxon>
        <taxon>Suessiales</taxon>
        <taxon>Symbiodiniaceae</taxon>
        <taxon>Symbiodinium</taxon>
    </lineage>
</organism>
<dbReference type="OrthoDB" id="10338310at2759"/>
<comment type="caution">
    <text evidence="1">The sequence shown here is derived from an EMBL/GenBank/DDBJ whole genome shotgun (WGS) entry which is preliminary data.</text>
</comment>
<dbReference type="EMBL" id="LSRX01000666">
    <property type="protein sequence ID" value="OLP91422.1"/>
    <property type="molecule type" value="Genomic_DNA"/>
</dbReference>
<protein>
    <submittedName>
        <fullName evidence="1">Uncharacterized protein</fullName>
    </submittedName>
</protein>